<keyword evidence="5 6" id="KW-0472">Membrane</keyword>
<dbReference type="EMBL" id="JASMQC010000034">
    <property type="protein sequence ID" value="KAK1931286.1"/>
    <property type="molecule type" value="Genomic_DNA"/>
</dbReference>
<feature type="transmembrane region" description="Helical" evidence="6">
    <location>
        <begin position="142"/>
        <end position="162"/>
    </location>
</feature>
<evidence type="ECO:0000256" key="2">
    <source>
        <dbReference type="ARBA" id="ARBA00022448"/>
    </source>
</evidence>
<keyword evidence="2" id="KW-0813">Transport</keyword>
<gene>
    <name evidence="9" type="ORF">P3T76_013042</name>
</gene>
<dbReference type="Pfam" id="PF06422">
    <property type="entry name" value="PDR_CDR"/>
    <property type="match status" value="1"/>
</dbReference>
<feature type="transmembrane region" description="Helical" evidence="6">
    <location>
        <begin position="15"/>
        <end position="34"/>
    </location>
</feature>
<protein>
    <submittedName>
        <fullName evidence="9">ABC transporter G family member 41</fullName>
    </submittedName>
</protein>
<evidence type="ECO:0000259" key="7">
    <source>
        <dbReference type="Pfam" id="PF01061"/>
    </source>
</evidence>
<evidence type="ECO:0000313" key="9">
    <source>
        <dbReference type="EMBL" id="KAK1931286.1"/>
    </source>
</evidence>
<dbReference type="Proteomes" id="UP001259832">
    <property type="component" value="Unassembled WGS sequence"/>
</dbReference>
<keyword evidence="3 6" id="KW-0812">Transmembrane</keyword>
<organism evidence="9 10">
    <name type="scientific">Phytophthora citrophthora</name>
    <dbReference type="NCBI Taxonomy" id="4793"/>
    <lineage>
        <taxon>Eukaryota</taxon>
        <taxon>Sar</taxon>
        <taxon>Stramenopiles</taxon>
        <taxon>Oomycota</taxon>
        <taxon>Peronosporomycetes</taxon>
        <taxon>Peronosporales</taxon>
        <taxon>Peronosporaceae</taxon>
        <taxon>Phytophthora</taxon>
    </lineage>
</organism>
<evidence type="ECO:0000313" key="10">
    <source>
        <dbReference type="Proteomes" id="UP001259832"/>
    </source>
</evidence>
<keyword evidence="4 6" id="KW-1133">Transmembrane helix</keyword>
<feature type="transmembrane region" description="Helical" evidence="6">
    <location>
        <begin position="46"/>
        <end position="64"/>
    </location>
</feature>
<dbReference type="GO" id="GO:0140359">
    <property type="term" value="F:ABC-type transporter activity"/>
    <property type="evidence" value="ECO:0007669"/>
    <property type="project" value="InterPro"/>
</dbReference>
<accession>A0AAD9G3W6</accession>
<evidence type="ECO:0000256" key="6">
    <source>
        <dbReference type="SAM" id="Phobius"/>
    </source>
</evidence>
<name>A0AAD9G3W6_9STRA</name>
<dbReference type="GO" id="GO:0005524">
    <property type="term" value="F:ATP binding"/>
    <property type="evidence" value="ECO:0007669"/>
    <property type="project" value="InterPro"/>
</dbReference>
<sequence length="167" mass="18268">MAIFYHLVGFTDASAFLVVYLILSAHVLLVSNLAELAVYISPNMEVAEILGMVVNLITFLFAGFSPPAASGVKWIYHINPLTYALSAASASLFGDCPSDTSGSIGCTHMMNVLPSVPEDITVKTYLKSNFGVKHDEIARNSLILVAFVVFFRILTLLAMRFLNFQKK</sequence>
<comment type="subcellular location">
    <subcellularLocation>
        <location evidence="1">Membrane</location>
        <topology evidence="1">Multi-pass membrane protein</topology>
    </subcellularLocation>
</comment>
<dbReference type="InterPro" id="IPR010929">
    <property type="entry name" value="PDR_CDR_ABC"/>
</dbReference>
<dbReference type="Pfam" id="PF01061">
    <property type="entry name" value="ABC2_membrane"/>
    <property type="match status" value="1"/>
</dbReference>
<evidence type="ECO:0000256" key="3">
    <source>
        <dbReference type="ARBA" id="ARBA00022692"/>
    </source>
</evidence>
<dbReference type="AlphaFoldDB" id="A0AAD9G3W6"/>
<dbReference type="GO" id="GO:0016020">
    <property type="term" value="C:membrane"/>
    <property type="evidence" value="ECO:0007669"/>
    <property type="project" value="UniProtKB-SubCell"/>
</dbReference>
<feature type="domain" description="CDR ABC transporter" evidence="8">
    <location>
        <begin position="121"/>
        <end position="166"/>
    </location>
</feature>
<evidence type="ECO:0000259" key="8">
    <source>
        <dbReference type="Pfam" id="PF06422"/>
    </source>
</evidence>
<comment type="caution">
    <text evidence="9">The sequence shown here is derived from an EMBL/GenBank/DDBJ whole genome shotgun (WGS) entry which is preliminary data.</text>
</comment>
<evidence type="ECO:0000256" key="5">
    <source>
        <dbReference type="ARBA" id="ARBA00023136"/>
    </source>
</evidence>
<feature type="domain" description="ABC-2 type transporter transmembrane" evidence="7">
    <location>
        <begin position="1"/>
        <end position="93"/>
    </location>
</feature>
<reference evidence="9" key="1">
    <citation type="submission" date="2023-08" db="EMBL/GenBank/DDBJ databases">
        <title>Reference Genome Resource for the Citrus Pathogen Phytophthora citrophthora.</title>
        <authorList>
            <person name="Moller H."/>
            <person name="Coetzee B."/>
            <person name="Rose L.J."/>
            <person name="Van Niekerk J.M."/>
        </authorList>
    </citation>
    <scope>NUCLEOTIDE SEQUENCE</scope>
    <source>
        <strain evidence="9">STE-U-9442</strain>
    </source>
</reference>
<dbReference type="InterPro" id="IPR013525">
    <property type="entry name" value="ABC2_TM"/>
</dbReference>
<evidence type="ECO:0000256" key="1">
    <source>
        <dbReference type="ARBA" id="ARBA00004141"/>
    </source>
</evidence>
<keyword evidence="10" id="KW-1185">Reference proteome</keyword>
<dbReference type="PANTHER" id="PTHR19241">
    <property type="entry name" value="ATP-BINDING CASSETTE TRANSPORTER"/>
    <property type="match status" value="1"/>
</dbReference>
<evidence type="ECO:0000256" key="4">
    <source>
        <dbReference type="ARBA" id="ARBA00022989"/>
    </source>
</evidence>
<proteinExistence type="predicted"/>